<protein>
    <submittedName>
        <fullName evidence="1">Uncharacterized protein</fullName>
    </submittedName>
</protein>
<name>A0A0F9KFM3_9ZZZZ</name>
<dbReference type="AlphaFoldDB" id="A0A0F9KFM3"/>
<organism evidence="1">
    <name type="scientific">marine sediment metagenome</name>
    <dbReference type="NCBI Taxonomy" id="412755"/>
    <lineage>
        <taxon>unclassified sequences</taxon>
        <taxon>metagenomes</taxon>
        <taxon>ecological metagenomes</taxon>
    </lineage>
</organism>
<accession>A0A0F9KFM3</accession>
<evidence type="ECO:0000313" key="1">
    <source>
        <dbReference type="EMBL" id="KKM81034.1"/>
    </source>
</evidence>
<reference evidence="1" key="1">
    <citation type="journal article" date="2015" name="Nature">
        <title>Complex archaea that bridge the gap between prokaryotes and eukaryotes.</title>
        <authorList>
            <person name="Spang A."/>
            <person name="Saw J.H."/>
            <person name="Jorgensen S.L."/>
            <person name="Zaremba-Niedzwiedzka K."/>
            <person name="Martijn J."/>
            <person name="Lind A.E."/>
            <person name="van Eijk R."/>
            <person name="Schleper C."/>
            <person name="Guy L."/>
            <person name="Ettema T.J."/>
        </authorList>
    </citation>
    <scope>NUCLEOTIDE SEQUENCE</scope>
</reference>
<dbReference type="EMBL" id="LAZR01008090">
    <property type="protein sequence ID" value="KKM81034.1"/>
    <property type="molecule type" value="Genomic_DNA"/>
</dbReference>
<gene>
    <name evidence="1" type="ORF">LCGC14_1333900</name>
</gene>
<proteinExistence type="predicted"/>
<comment type="caution">
    <text evidence="1">The sequence shown here is derived from an EMBL/GenBank/DDBJ whole genome shotgun (WGS) entry which is preliminary data.</text>
</comment>
<sequence length="80" mass="9267">MISQSFQKSLSIVRWSLPGQFFLAGLVPTYYLQKILLKHLPAKTRGLDRWPSKGMLHEIKNKPRGFCLTASDHFYITVEM</sequence>